<gene>
    <name evidence="3" type="ORF">EBB59_04910</name>
</gene>
<dbReference type="Pfam" id="PF00975">
    <property type="entry name" value="Thioesterase"/>
    <property type="match status" value="1"/>
</dbReference>
<dbReference type="EMBL" id="RFLY01000005">
    <property type="protein sequence ID" value="RMH93583.1"/>
    <property type="molecule type" value="Genomic_DNA"/>
</dbReference>
<dbReference type="PANTHER" id="PTHR11487:SF0">
    <property type="entry name" value="S-ACYL FATTY ACID SYNTHASE THIOESTERASE, MEDIUM CHAIN"/>
    <property type="match status" value="1"/>
</dbReference>
<reference evidence="3 4" key="1">
    <citation type="submission" date="2018-10" db="EMBL/GenBank/DDBJ databases">
        <title>Proposal of Lysobacter pythonis sp. nov. isolated from royal pythons (Python regius).</title>
        <authorList>
            <person name="Hans-Juergen B."/>
            <person name="Huptas C."/>
            <person name="Sandra B."/>
            <person name="Igor L."/>
            <person name="Joachim S."/>
            <person name="Siegfried S."/>
            <person name="Mareike W."/>
            <person name="Peter K."/>
        </authorList>
    </citation>
    <scope>NUCLEOTIDE SEQUENCE [LARGE SCALE GENOMIC DNA]</scope>
    <source>
        <strain evidence="3 4">4284/11</strain>
    </source>
</reference>
<dbReference type="GO" id="GO:0008610">
    <property type="term" value="P:lipid biosynthetic process"/>
    <property type="evidence" value="ECO:0007669"/>
    <property type="project" value="TreeGrafter"/>
</dbReference>
<accession>A0A3M2I0A3</accession>
<comment type="similarity">
    <text evidence="1">Belongs to the thioesterase family.</text>
</comment>
<name>A0A3M2I0A3_9GAMM</name>
<dbReference type="Gene3D" id="3.40.50.1820">
    <property type="entry name" value="alpha/beta hydrolase"/>
    <property type="match status" value="1"/>
</dbReference>
<dbReference type="InterPro" id="IPR029058">
    <property type="entry name" value="AB_hydrolase_fold"/>
</dbReference>
<organism evidence="3 4">
    <name type="scientific">Solilutibacter pythonis</name>
    <dbReference type="NCBI Taxonomy" id="2483112"/>
    <lineage>
        <taxon>Bacteria</taxon>
        <taxon>Pseudomonadati</taxon>
        <taxon>Pseudomonadota</taxon>
        <taxon>Gammaproteobacteria</taxon>
        <taxon>Lysobacterales</taxon>
        <taxon>Lysobacteraceae</taxon>
        <taxon>Solilutibacter</taxon>
    </lineage>
</organism>
<dbReference type="SUPFAM" id="SSF53474">
    <property type="entry name" value="alpha/beta-Hydrolases"/>
    <property type="match status" value="1"/>
</dbReference>
<feature type="domain" description="Thioesterase" evidence="2">
    <location>
        <begin position="19"/>
        <end position="228"/>
    </location>
</feature>
<dbReference type="InterPro" id="IPR012223">
    <property type="entry name" value="TEII"/>
</dbReference>
<protein>
    <submittedName>
        <fullName evidence="3">Thioesterase</fullName>
    </submittedName>
</protein>
<evidence type="ECO:0000313" key="3">
    <source>
        <dbReference type="EMBL" id="RMH93583.1"/>
    </source>
</evidence>
<sequence>MTSPWLPFTNRKPQPELDLYCLPYAGGNASLYSQWDRYFPDWIAVHPVELPGRGTRICETLEQEPAVLAERLFDALLARRTRPFALLGHSMGGGLAFHLSHYAERRGRSPTQIFVAGRQAPIIGSRRNRLCMSDQALIEELRFLNGSPPELFEHPELMALMLPIVRADFTLSERMLNGDGDKRIHTPIHVIGSRDDPEVDHRHLMRWQENAYATIRLSLLEGGHFFIHDCGAEIASLATRDMTLIAHPAHREG</sequence>
<dbReference type="Proteomes" id="UP000275012">
    <property type="component" value="Unassembled WGS sequence"/>
</dbReference>
<evidence type="ECO:0000313" key="4">
    <source>
        <dbReference type="Proteomes" id="UP000275012"/>
    </source>
</evidence>
<dbReference type="RefSeq" id="WP_122101031.1">
    <property type="nucleotide sequence ID" value="NZ_RFLY01000005.1"/>
</dbReference>
<evidence type="ECO:0000256" key="1">
    <source>
        <dbReference type="ARBA" id="ARBA00007169"/>
    </source>
</evidence>
<dbReference type="InterPro" id="IPR001031">
    <property type="entry name" value="Thioesterase"/>
</dbReference>
<comment type="caution">
    <text evidence="3">The sequence shown here is derived from an EMBL/GenBank/DDBJ whole genome shotgun (WGS) entry which is preliminary data.</text>
</comment>
<dbReference type="PANTHER" id="PTHR11487">
    <property type="entry name" value="THIOESTERASE"/>
    <property type="match status" value="1"/>
</dbReference>
<proteinExistence type="inferred from homology"/>
<evidence type="ECO:0000259" key="2">
    <source>
        <dbReference type="Pfam" id="PF00975"/>
    </source>
</evidence>
<dbReference type="OrthoDB" id="8480037at2"/>
<keyword evidence="4" id="KW-1185">Reference proteome</keyword>
<dbReference type="AlphaFoldDB" id="A0A3M2I0A3"/>